<dbReference type="STRING" id="596327.PORUE0001_0568"/>
<evidence type="ECO:0000313" key="10">
    <source>
        <dbReference type="EMBL" id="EEK17619.1"/>
    </source>
</evidence>
<dbReference type="PANTHER" id="PTHR11733:SF167">
    <property type="entry name" value="FI17812P1-RELATED"/>
    <property type="match status" value="1"/>
</dbReference>
<gene>
    <name evidence="10" type="primary">pepO</name>
    <name evidence="10" type="ORF">PORUE0001_0568</name>
</gene>
<evidence type="ECO:0000259" key="9">
    <source>
        <dbReference type="Pfam" id="PF05649"/>
    </source>
</evidence>
<dbReference type="CDD" id="cd08662">
    <property type="entry name" value="M13"/>
    <property type="match status" value="1"/>
</dbReference>
<accession>C2M9I7</accession>
<keyword evidence="3" id="KW-0645">Protease</keyword>
<dbReference type="GO" id="GO:0046872">
    <property type="term" value="F:metal ion binding"/>
    <property type="evidence" value="ECO:0007669"/>
    <property type="project" value="UniProtKB-KW"/>
</dbReference>
<keyword evidence="5" id="KW-0378">Hydrolase</keyword>
<dbReference type="Gene3D" id="3.40.390.10">
    <property type="entry name" value="Collagenase (Catalytic Domain)"/>
    <property type="match status" value="1"/>
</dbReference>
<dbReference type="GO" id="GO:0005886">
    <property type="term" value="C:plasma membrane"/>
    <property type="evidence" value="ECO:0007669"/>
    <property type="project" value="TreeGrafter"/>
</dbReference>
<keyword evidence="7" id="KW-0482">Metalloprotease</keyword>
<dbReference type="Proteomes" id="UP000003303">
    <property type="component" value="Unassembled WGS sequence"/>
</dbReference>
<dbReference type="EMBL" id="ACLR01000032">
    <property type="protein sequence ID" value="EEK17619.1"/>
    <property type="molecule type" value="Genomic_DNA"/>
</dbReference>
<organism evidence="10 11">
    <name type="scientific">Porphyromonas uenonis 60-3</name>
    <dbReference type="NCBI Taxonomy" id="596327"/>
    <lineage>
        <taxon>Bacteria</taxon>
        <taxon>Pseudomonadati</taxon>
        <taxon>Bacteroidota</taxon>
        <taxon>Bacteroidia</taxon>
        <taxon>Bacteroidales</taxon>
        <taxon>Porphyromonadaceae</taxon>
        <taxon>Porphyromonas</taxon>
    </lineage>
</organism>
<proteinExistence type="inferred from homology"/>
<evidence type="ECO:0000256" key="4">
    <source>
        <dbReference type="ARBA" id="ARBA00022723"/>
    </source>
</evidence>
<dbReference type="RefSeq" id="WP_007364573.1">
    <property type="nucleotide sequence ID" value="NZ_ACLR01000032.1"/>
</dbReference>
<dbReference type="eggNOG" id="COG3590">
    <property type="taxonomic scope" value="Bacteria"/>
</dbReference>
<dbReference type="InterPro" id="IPR008753">
    <property type="entry name" value="Peptidase_M13_N"/>
</dbReference>
<dbReference type="AlphaFoldDB" id="C2M9I7"/>
<dbReference type="InterPro" id="IPR024079">
    <property type="entry name" value="MetalloPept_cat_dom_sf"/>
</dbReference>
<dbReference type="Pfam" id="PF01431">
    <property type="entry name" value="Peptidase_M13"/>
    <property type="match status" value="1"/>
</dbReference>
<feature type="domain" description="Peptidase M13 N-terminal" evidence="9">
    <location>
        <begin position="4"/>
        <end position="106"/>
    </location>
</feature>
<evidence type="ECO:0000259" key="8">
    <source>
        <dbReference type="Pfam" id="PF01431"/>
    </source>
</evidence>
<evidence type="ECO:0000313" key="11">
    <source>
        <dbReference type="Proteomes" id="UP000003303"/>
    </source>
</evidence>
<evidence type="ECO:0000256" key="1">
    <source>
        <dbReference type="ARBA" id="ARBA00001947"/>
    </source>
</evidence>
<feature type="domain" description="Peptidase M13 C-terminal" evidence="8">
    <location>
        <begin position="159"/>
        <end position="360"/>
    </location>
</feature>
<keyword evidence="6" id="KW-0862">Zinc</keyword>
<dbReference type="SUPFAM" id="SSF55486">
    <property type="entry name" value="Metalloproteases ('zincins'), catalytic domain"/>
    <property type="match status" value="1"/>
</dbReference>
<dbReference type="InterPro" id="IPR018497">
    <property type="entry name" value="Peptidase_M13_C"/>
</dbReference>
<dbReference type="MEROPS" id="M13.009"/>
<keyword evidence="4" id="KW-0479">Metal-binding</keyword>
<dbReference type="PRINTS" id="PR00786">
    <property type="entry name" value="NEPRILYSIN"/>
</dbReference>
<evidence type="ECO:0000256" key="7">
    <source>
        <dbReference type="ARBA" id="ARBA00023049"/>
    </source>
</evidence>
<dbReference type="GO" id="GO:0004222">
    <property type="term" value="F:metalloendopeptidase activity"/>
    <property type="evidence" value="ECO:0007669"/>
    <property type="project" value="InterPro"/>
</dbReference>
<name>C2M9I7_9PORP</name>
<comment type="similarity">
    <text evidence="2">Belongs to the peptidase M13 family.</text>
</comment>
<reference evidence="10 11" key="1">
    <citation type="submission" date="2009-04" db="EMBL/GenBank/DDBJ databases">
        <authorList>
            <person name="Sebastian Y."/>
            <person name="Madupu R."/>
            <person name="Durkin A.S."/>
            <person name="Torralba M."/>
            <person name="Methe B."/>
            <person name="Sutton G.G."/>
            <person name="Strausberg R.L."/>
            <person name="Nelson K.E."/>
        </authorList>
    </citation>
    <scope>NUCLEOTIDE SEQUENCE [LARGE SCALE GENOMIC DNA]</scope>
    <source>
        <strain evidence="10 11">60-3</strain>
    </source>
</reference>
<protein>
    <submittedName>
        <fullName evidence="10">Peptidase family M13</fullName>
    </submittedName>
</protein>
<dbReference type="GO" id="GO:0016485">
    <property type="term" value="P:protein processing"/>
    <property type="evidence" value="ECO:0007669"/>
    <property type="project" value="TreeGrafter"/>
</dbReference>
<evidence type="ECO:0000256" key="3">
    <source>
        <dbReference type="ARBA" id="ARBA00022670"/>
    </source>
</evidence>
<evidence type="ECO:0000256" key="5">
    <source>
        <dbReference type="ARBA" id="ARBA00022801"/>
    </source>
</evidence>
<dbReference type="InterPro" id="IPR000718">
    <property type="entry name" value="Peptidase_M13"/>
</dbReference>
<comment type="caution">
    <text evidence="10">The sequence shown here is derived from an EMBL/GenBank/DDBJ whole genome shotgun (WGS) entry which is preliminary data.</text>
</comment>
<evidence type="ECO:0000256" key="6">
    <source>
        <dbReference type="ARBA" id="ARBA00022833"/>
    </source>
</evidence>
<dbReference type="PROSITE" id="PS51885">
    <property type="entry name" value="NEPRILYSIN"/>
    <property type="match status" value="1"/>
</dbReference>
<evidence type="ECO:0000256" key="2">
    <source>
        <dbReference type="ARBA" id="ARBA00007357"/>
    </source>
</evidence>
<dbReference type="PANTHER" id="PTHR11733">
    <property type="entry name" value="ZINC METALLOPROTEASE FAMILY M13 NEPRILYSIN-RELATED"/>
    <property type="match status" value="1"/>
</dbReference>
<feature type="non-terminal residue" evidence="10">
    <location>
        <position position="1"/>
    </location>
</feature>
<keyword evidence="11" id="KW-1185">Reference proteome</keyword>
<comment type="cofactor">
    <cofactor evidence="1">
        <name>Zn(2+)</name>
        <dbReference type="ChEBI" id="CHEBI:29105"/>
    </cofactor>
</comment>
<dbReference type="Pfam" id="PF05649">
    <property type="entry name" value="Peptidase_M13_N"/>
    <property type="match status" value="1"/>
</dbReference>
<sequence length="363" mass="41645">LCCYLSDDFVQANFDFYSKTLSGIKEMHPRWRRAVNLLNGTLGEALGEVYVKKYFPEEAKERMKTMVSNLQSALKDRISQLKWMSDETKQKAIEKLSNFTVKIGYPDKWKDYSQLNISEDKSFVDNVRSAIQFEHDFNMSELGQPVDRSRWYMNPQEVNAYYRTSTNEICFPAGILQPPFFNINADDAVNYGAIGVVIGHEMTHGFDDQGSEFDAVGNMHNWWTEADKQNFKTSTERLAQQYSKIKVNDHLNADGHLTLGENIADQGGLLVSYLALQKQLNGKKVDKIDGFTPAQRFFIGYARIWGQNITPEEEVRLTKIDTHSLGNNRVNQALKNIDAFYEAFNVQPGDPMYIAPEERVLVW</sequence>